<dbReference type="GO" id="GO:0006535">
    <property type="term" value="P:cysteine biosynthetic process from serine"/>
    <property type="evidence" value="ECO:0007669"/>
    <property type="project" value="TreeGrafter"/>
</dbReference>
<dbReference type="Gene3D" id="3.90.1150.10">
    <property type="entry name" value="Aspartate Aminotransferase, domain 1"/>
    <property type="match status" value="1"/>
</dbReference>
<feature type="modified residue" description="N6-(pyridoxal phosphate)lysine" evidence="7">
    <location>
        <position position="203"/>
    </location>
</feature>
<dbReference type="InterPro" id="IPR015422">
    <property type="entry name" value="PyrdxlP-dep_Trfase_small"/>
</dbReference>
<evidence type="ECO:0000256" key="7">
    <source>
        <dbReference type="PIRSR" id="PIRSR001434-2"/>
    </source>
</evidence>
<protein>
    <submittedName>
        <fullName evidence="9">O-acetylhomoserine aminocarboxypropyltransferase</fullName>
    </submittedName>
</protein>
<reference evidence="9 10" key="1">
    <citation type="journal article" date="2019" name="Emerg. Microbes Infect.">
        <title>Comprehensive subspecies identification of 175 nontuberculous mycobacteria species based on 7547 genomic profiles.</title>
        <authorList>
            <person name="Matsumoto Y."/>
            <person name="Kinjo T."/>
            <person name="Motooka D."/>
            <person name="Nabeya D."/>
            <person name="Jung N."/>
            <person name="Uechi K."/>
            <person name="Horii T."/>
            <person name="Iida T."/>
            <person name="Fujita J."/>
            <person name="Nakamura S."/>
        </authorList>
    </citation>
    <scope>NUCLEOTIDE SEQUENCE [LARGE SCALE GENOMIC DNA]</scope>
    <source>
        <strain evidence="9 10">JCM 12404</strain>
    </source>
</reference>
<proteinExistence type="inferred from homology"/>
<dbReference type="GO" id="GO:0005737">
    <property type="term" value="C:cytoplasm"/>
    <property type="evidence" value="ECO:0007669"/>
    <property type="project" value="TreeGrafter"/>
</dbReference>
<dbReference type="NCBIfam" id="TIGR01326">
    <property type="entry name" value="OAH_OAS_sulfhy"/>
    <property type="match status" value="1"/>
</dbReference>
<comment type="similarity">
    <text evidence="2 8">Belongs to the trans-sulfuration enzymes family.</text>
</comment>
<dbReference type="CDD" id="cd00614">
    <property type="entry name" value="CGS_like"/>
    <property type="match status" value="1"/>
</dbReference>
<dbReference type="PIRSF" id="PIRSF001434">
    <property type="entry name" value="CGS"/>
    <property type="match status" value="1"/>
</dbReference>
<evidence type="ECO:0000256" key="8">
    <source>
        <dbReference type="RuleBase" id="RU362118"/>
    </source>
</evidence>
<dbReference type="InterPro" id="IPR054542">
    <property type="entry name" value="Cys_met_metab_PP"/>
</dbReference>
<dbReference type="InterPro" id="IPR006235">
    <property type="entry name" value="OAc-hSer/O-AcSer_sulfhydrylase"/>
</dbReference>
<sequence>MHDETIAIHGGYTPDGTRAVAVPIYQTVAHDFIDAAHAGAVLDLETPGFHYNRLNNPTLDVLEQRICALEGGTAALVVASGMAAVSYAILTVASAGSNIVVAPQLYGATFTYFAHVLPTLGIEARFAVDDRAESIAPLIDDNTRAVFCETIGNPAGNVVDLEAVAAVAHASGVPLIVDNTVATPLMLKPFEHGADVVVHSLTKFVGGHGTTLGGAIVDGGRFPWADHPDRFPMFNQPEPAFHGVVFARDFPERPFTVRARSTQLRNSGATLSPFNAFMLLQGLETMALRLERHEANARAVAEYLAADPRVAWVSFAGFPDHPYHHLVERYLHGRVPSIITFGVTGGYDAGLAFFDALLLVKRLLNLGDAKTLAIHPASTTHRQLSDDELVKAGIKPETIRLSIGIEHIDDIIDDIDQALAKATVGHID</sequence>
<dbReference type="GO" id="GO:0071269">
    <property type="term" value="P:L-homocysteine biosynthetic process"/>
    <property type="evidence" value="ECO:0007669"/>
    <property type="project" value="TreeGrafter"/>
</dbReference>
<dbReference type="InterPro" id="IPR015421">
    <property type="entry name" value="PyrdxlP-dep_Trfase_major"/>
</dbReference>
<dbReference type="PANTHER" id="PTHR43797:SF2">
    <property type="entry name" value="HOMOCYSTEINE_CYSTEINE SYNTHASE"/>
    <property type="match status" value="1"/>
</dbReference>
<dbReference type="InterPro" id="IPR015424">
    <property type="entry name" value="PyrdxlP-dep_Trfase"/>
</dbReference>
<name>A0A7I7KZ40_9MYCO</name>
<evidence type="ECO:0000256" key="3">
    <source>
        <dbReference type="ARBA" id="ARBA00011881"/>
    </source>
</evidence>
<evidence type="ECO:0000256" key="5">
    <source>
        <dbReference type="ARBA" id="ARBA00022898"/>
    </source>
</evidence>
<dbReference type="RefSeq" id="WP_163777108.1">
    <property type="nucleotide sequence ID" value="NZ_AP022569.1"/>
</dbReference>
<organism evidence="9 10">
    <name type="scientific">Mycobacterium cookii</name>
    <dbReference type="NCBI Taxonomy" id="1775"/>
    <lineage>
        <taxon>Bacteria</taxon>
        <taxon>Bacillati</taxon>
        <taxon>Actinomycetota</taxon>
        <taxon>Actinomycetes</taxon>
        <taxon>Mycobacteriales</taxon>
        <taxon>Mycobacteriaceae</taxon>
        <taxon>Mycobacterium</taxon>
    </lineage>
</organism>
<dbReference type="InterPro" id="IPR000277">
    <property type="entry name" value="Cys/Met-Metab_PyrdxlP-dep_enz"/>
</dbReference>
<dbReference type="Pfam" id="PF01053">
    <property type="entry name" value="Cys_Met_Meta_PP"/>
    <property type="match status" value="1"/>
</dbReference>
<dbReference type="GO" id="GO:0004124">
    <property type="term" value="F:cysteine synthase activity"/>
    <property type="evidence" value="ECO:0007669"/>
    <property type="project" value="TreeGrafter"/>
</dbReference>
<keyword evidence="6" id="KW-0486">Methionine biosynthesis</keyword>
<dbReference type="GO" id="GO:0019346">
    <property type="term" value="P:transsulfuration"/>
    <property type="evidence" value="ECO:0007669"/>
    <property type="project" value="InterPro"/>
</dbReference>
<dbReference type="Gene3D" id="3.40.640.10">
    <property type="entry name" value="Type I PLP-dependent aspartate aminotransferase-like (Major domain)"/>
    <property type="match status" value="1"/>
</dbReference>
<dbReference type="FunFam" id="3.40.640.10:FF:000035">
    <property type="entry name" value="O-succinylhomoserine sulfhydrylase"/>
    <property type="match status" value="1"/>
</dbReference>
<evidence type="ECO:0000313" key="10">
    <source>
        <dbReference type="Proteomes" id="UP000465866"/>
    </source>
</evidence>
<evidence type="ECO:0000256" key="4">
    <source>
        <dbReference type="ARBA" id="ARBA00022679"/>
    </source>
</evidence>
<gene>
    <name evidence="9" type="primary">cysD_2</name>
    <name evidence="9" type="ORF">MCOO_29940</name>
</gene>
<dbReference type="PANTHER" id="PTHR43797">
    <property type="entry name" value="HOMOCYSTEINE/CYSTEINE SYNTHASE"/>
    <property type="match status" value="1"/>
</dbReference>
<dbReference type="GO" id="GO:0030170">
    <property type="term" value="F:pyridoxal phosphate binding"/>
    <property type="evidence" value="ECO:0007669"/>
    <property type="project" value="InterPro"/>
</dbReference>
<keyword evidence="10" id="KW-1185">Reference proteome</keyword>
<dbReference type="AlphaFoldDB" id="A0A7I7KZ40"/>
<dbReference type="SUPFAM" id="SSF53383">
    <property type="entry name" value="PLP-dependent transferases"/>
    <property type="match status" value="1"/>
</dbReference>
<evidence type="ECO:0000256" key="2">
    <source>
        <dbReference type="ARBA" id="ARBA00009077"/>
    </source>
</evidence>
<dbReference type="GO" id="GO:0003961">
    <property type="term" value="F:O-acetylhomoserine aminocarboxypropyltransferase activity"/>
    <property type="evidence" value="ECO:0007669"/>
    <property type="project" value="TreeGrafter"/>
</dbReference>
<keyword evidence="4 9" id="KW-0808">Transferase</keyword>
<accession>A0A7I7KZ40</accession>
<dbReference type="KEGG" id="mcoo:MCOO_29940"/>
<dbReference type="Proteomes" id="UP000465866">
    <property type="component" value="Chromosome"/>
</dbReference>
<comment type="subunit">
    <text evidence="3">Homotetramer.</text>
</comment>
<evidence type="ECO:0000313" key="9">
    <source>
        <dbReference type="EMBL" id="BBX46979.1"/>
    </source>
</evidence>
<evidence type="ECO:0000256" key="6">
    <source>
        <dbReference type="ARBA" id="ARBA00023167"/>
    </source>
</evidence>
<dbReference type="EMBL" id="AP022569">
    <property type="protein sequence ID" value="BBX46979.1"/>
    <property type="molecule type" value="Genomic_DNA"/>
</dbReference>
<keyword evidence="6" id="KW-0028">Amino-acid biosynthesis</keyword>
<comment type="cofactor">
    <cofactor evidence="1 8">
        <name>pyridoxal 5'-phosphate</name>
        <dbReference type="ChEBI" id="CHEBI:597326"/>
    </cofactor>
</comment>
<evidence type="ECO:0000256" key="1">
    <source>
        <dbReference type="ARBA" id="ARBA00001933"/>
    </source>
</evidence>
<keyword evidence="5 7" id="KW-0663">Pyridoxal phosphate</keyword>
<dbReference type="PROSITE" id="PS00868">
    <property type="entry name" value="CYS_MET_METAB_PP"/>
    <property type="match status" value="1"/>
</dbReference>